<feature type="transmembrane region" description="Helical" evidence="7">
    <location>
        <begin position="354"/>
        <end position="376"/>
    </location>
</feature>
<protein>
    <recommendedName>
        <fullName evidence="7">Probable purine permease</fullName>
    </recommendedName>
</protein>
<evidence type="ECO:0000256" key="8">
    <source>
        <dbReference type="SAM" id="MobiDB-lite"/>
    </source>
</evidence>
<dbReference type="EMBL" id="JAYMYS010000001">
    <property type="protein sequence ID" value="KAK7412960.1"/>
    <property type="molecule type" value="Genomic_DNA"/>
</dbReference>
<dbReference type="GO" id="GO:0005345">
    <property type="term" value="F:purine nucleobase transmembrane transporter activity"/>
    <property type="evidence" value="ECO:0007669"/>
    <property type="project" value="UniProtKB-UniRule"/>
</dbReference>
<accession>A0AAN9T3X9</accession>
<dbReference type="Pfam" id="PF16913">
    <property type="entry name" value="PUNUT"/>
    <property type="match status" value="1"/>
</dbReference>
<dbReference type="GO" id="GO:0015211">
    <property type="term" value="F:purine nucleoside transmembrane transporter activity"/>
    <property type="evidence" value="ECO:0007669"/>
    <property type="project" value="UniProtKB-UniRule"/>
</dbReference>
<feature type="transmembrane region" description="Helical" evidence="7">
    <location>
        <begin position="330"/>
        <end position="348"/>
    </location>
</feature>
<reference evidence="9 10" key="1">
    <citation type="submission" date="2024-01" db="EMBL/GenBank/DDBJ databases">
        <title>The genomes of 5 underutilized Papilionoideae crops provide insights into root nodulation and disease resistanc.</title>
        <authorList>
            <person name="Jiang F."/>
        </authorList>
    </citation>
    <scope>NUCLEOTIDE SEQUENCE [LARGE SCALE GENOMIC DNA]</scope>
    <source>
        <strain evidence="9">DUOXIRENSHENG_FW03</strain>
        <tissue evidence="9">Leaves</tissue>
    </source>
</reference>
<dbReference type="Proteomes" id="UP001386955">
    <property type="component" value="Unassembled WGS sequence"/>
</dbReference>
<gene>
    <name evidence="9" type="ORF">VNO78_04750</name>
</gene>
<evidence type="ECO:0000256" key="4">
    <source>
        <dbReference type="ARBA" id="ARBA00022692"/>
    </source>
</evidence>
<evidence type="ECO:0000256" key="6">
    <source>
        <dbReference type="ARBA" id="ARBA00023136"/>
    </source>
</evidence>
<feature type="transmembrane region" description="Helical" evidence="7">
    <location>
        <begin position="223"/>
        <end position="241"/>
    </location>
</feature>
<evidence type="ECO:0000256" key="7">
    <source>
        <dbReference type="RuleBase" id="RU368015"/>
    </source>
</evidence>
<feature type="region of interest" description="Disordered" evidence="8">
    <location>
        <begin position="1"/>
        <end position="46"/>
    </location>
</feature>
<feature type="transmembrane region" description="Helical" evidence="7">
    <location>
        <begin position="298"/>
        <end position="323"/>
    </location>
</feature>
<keyword evidence="5 7" id="KW-1133">Transmembrane helix</keyword>
<dbReference type="PANTHER" id="PTHR31376">
    <property type="entry name" value="OS09G0467300 PROTEIN-RELATED"/>
    <property type="match status" value="1"/>
</dbReference>
<evidence type="ECO:0000256" key="5">
    <source>
        <dbReference type="ARBA" id="ARBA00022989"/>
    </source>
</evidence>
<feature type="transmembrane region" description="Helical" evidence="7">
    <location>
        <begin position="191"/>
        <end position="211"/>
    </location>
</feature>
<name>A0AAN9T3X9_PSOTE</name>
<dbReference type="InterPro" id="IPR030182">
    <property type="entry name" value="PUP_plant"/>
</dbReference>
<evidence type="ECO:0000313" key="9">
    <source>
        <dbReference type="EMBL" id="KAK7412960.1"/>
    </source>
</evidence>
<feature type="transmembrane region" description="Helical" evidence="7">
    <location>
        <begin position="166"/>
        <end position="184"/>
    </location>
</feature>
<sequence length="407" mass="45566">MEGTSESPYDQFLSTPPPQNHQNDDDIESVDHEHEEQPPPNVSPFTDIIEEQVDHKSYTNKRYKPLLVFNYLLLFVGSVSASLLSKYYFNHNGSSKWVSTLVQSAGFPILLIPIFLPPLFHCTKRRPFTDFHQNMLWYSIFVGFMLGFNNLLISWGVSYLPVSTSALLLSSQLVFTLIMSVIIVKQKITFSNLNCVVLITLSSILLALNNSNERPEGLTQKQYFIGFFCTIGAGLCFSLYLPIMEMIYKQVYSYEMVMEMQLIMEIAATVVAVIGMTCDEGFDQMKKEAKIFDKGSTLYWVTIFSTVVAWQCCFMGTAGMVFLTTSLTGGICSTALLSMNVLGGVLVYRDHLGSLKAVATSLCVWGFCSYVFGMYIKMKQEKAQEGHRSSGSSTELIPGGNRGDHQA</sequence>
<proteinExistence type="inferred from homology"/>
<comment type="caution">
    <text evidence="9">The sequence shown here is derived from an EMBL/GenBank/DDBJ whole genome shotgun (WGS) entry which is preliminary data.</text>
</comment>
<comment type="subcellular location">
    <subcellularLocation>
        <location evidence="1 7">Membrane</location>
        <topology evidence="1 7">Multi-pass membrane protein</topology>
    </subcellularLocation>
</comment>
<feature type="region of interest" description="Disordered" evidence="8">
    <location>
        <begin position="386"/>
        <end position="407"/>
    </location>
</feature>
<evidence type="ECO:0000256" key="2">
    <source>
        <dbReference type="ARBA" id="ARBA00006213"/>
    </source>
</evidence>
<dbReference type="GO" id="GO:0016020">
    <property type="term" value="C:membrane"/>
    <property type="evidence" value="ECO:0007669"/>
    <property type="project" value="UniProtKB-SubCell"/>
</dbReference>
<evidence type="ECO:0000313" key="10">
    <source>
        <dbReference type="Proteomes" id="UP001386955"/>
    </source>
</evidence>
<organism evidence="9 10">
    <name type="scientific">Psophocarpus tetragonolobus</name>
    <name type="common">Winged bean</name>
    <name type="synonym">Dolichos tetragonolobus</name>
    <dbReference type="NCBI Taxonomy" id="3891"/>
    <lineage>
        <taxon>Eukaryota</taxon>
        <taxon>Viridiplantae</taxon>
        <taxon>Streptophyta</taxon>
        <taxon>Embryophyta</taxon>
        <taxon>Tracheophyta</taxon>
        <taxon>Spermatophyta</taxon>
        <taxon>Magnoliopsida</taxon>
        <taxon>eudicotyledons</taxon>
        <taxon>Gunneridae</taxon>
        <taxon>Pentapetalae</taxon>
        <taxon>rosids</taxon>
        <taxon>fabids</taxon>
        <taxon>Fabales</taxon>
        <taxon>Fabaceae</taxon>
        <taxon>Papilionoideae</taxon>
        <taxon>50 kb inversion clade</taxon>
        <taxon>NPAAA clade</taxon>
        <taxon>indigoferoid/millettioid clade</taxon>
        <taxon>Phaseoleae</taxon>
        <taxon>Psophocarpus</taxon>
    </lineage>
</organism>
<dbReference type="AlphaFoldDB" id="A0AAN9T3X9"/>
<feature type="transmembrane region" description="Helical" evidence="7">
    <location>
        <begin position="66"/>
        <end position="89"/>
    </location>
</feature>
<keyword evidence="3 7" id="KW-0813">Transport</keyword>
<evidence type="ECO:0000256" key="1">
    <source>
        <dbReference type="ARBA" id="ARBA00004141"/>
    </source>
</evidence>
<feature type="transmembrane region" description="Helical" evidence="7">
    <location>
        <begin position="101"/>
        <end position="123"/>
    </location>
</feature>
<comment type="similarity">
    <text evidence="2 7">Belongs to the purine permeases (TC 2.A.7.14) family.</text>
</comment>
<dbReference type="SUPFAM" id="SSF103481">
    <property type="entry name" value="Multidrug resistance efflux transporter EmrE"/>
    <property type="match status" value="1"/>
</dbReference>
<dbReference type="InterPro" id="IPR037185">
    <property type="entry name" value="EmrE-like"/>
</dbReference>
<keyword evidence="4 7" id="KW-0812">Transmembrane</keyword>
<dbReference type="PANTHER" id="PTHR31376:SF63">
    <property type="entry name" value="PURINE PERMEASE-RELATED"/>
    <property type="match status" value="1"/>
</dbReference>
<feature type="transmembrane region" description="Helical" evidence="7">
    <location>
        <begin position="262"/>
        <end position="278"/>
    </location>
</feature>
<evidence type="ECO:0000256" key="3">
    <source>
        <dbReference type="ARBA" id="ARBA00022448"/>
    </source>
</evidence>
<keyword evidence="10" id="KW-1185">Reference proteome</keyword>
<feature type="compositionally biased region" description="Polar residues" evidence="8">
    <location>
        <begin position="1"/>
        <end position="14"/>
    </location>
</feature>
<keyword evidence="6 7" id="KW-0472">Membrane</keyword>
<feature type="transmembrane region" description="Helical" evidence="7">
    <location>
        <begin position="135"/>
        <end position="160"/>
    </location>
</feature>